<evidence type="ECO:0000259" key="4">
    <source>
        <dbReference type="Pfam" id="PF13622"/>
    </source>
</evidence>
<dbReference type="InterPro" id="IPR049449">
    <property type="entry name" value="TesB_ACOT8-like_N"/>
</dbReference>
<dbReference type="GO" id="GO:0006637">
    <property type="term" value="P:acyl-CoA metabolic process"/>
    <property type="evidence" value="ECO:0007669"/>
    <property type="project" value="InterPro"/>
</dbReference>
<comment type="caution">
    <text evidence="5">The sequence shown here is derived from an EMBL/GenBank/DDBJ whole genome shotgun (WGS) entry which is preliminary data.</text>
</comment>
<sequence length="316" mass="35062">MHFRTLVPRLRRHGDRRQIALRHDARVTFTPILADIVATLHVDQTGTDDFVATQLDNPAHHIVGGHIAGQALMAASQTAPGRTPHSVHVYYIRAGDARRPVDFHVVRSRDGGTLSTRQVTATQDGEVLLEALASFSTPVDGGMDYHDRMPDVPAPEALLPVREQLADFADELGGYWVREQPFELRYVDAPPRLALNLPEPSPRIRLWWRPSEPVVTGTENAEILHSCLLTYLSGTTMLETTLTMRKATQASAYNALIDHALWFHRPVDLTDWVLSDQLSPSGIGGRGLATATMYNRSGHVVCIATQELYFGRPRAT</sequence>
<dbReference type="Pfam" id="PF13622">
    <property type="entry name" value="4HBT_3"/>
    <property type="match status" value="1"/>
</dbReference>
<dbReference type="Proteomes" id="UP000315759">
    <property type="component" value="Unassembled WGS sequence"/>
</dbReference>
<protein>
    <submittedName>
        <fullName evidence="5">Acyl-CoA thioesterase II</fullName>
    </submittedName>
</protein>
<feature type="domain" description="Acyl-CoA thioesterase 2 C-terminal" evidence="3">
    <location>
        <begin position="220"/>
        <end position="307"/>
    </location>
</feature>
<dbReference type="EMBL" id="VIFX01000001">
    <property type="protein sequence ID" value="TQR88654.1"/>
    <property type="molecule type" value="Genomic_DNA"/>
</dbReference>
<dbReference type="PANTHER" id="PTHR11066:SF34">
    <property type="entry name" value="ACYL-COENZYME A THIOESTERASE 8"/>
    <property type="match status" value="1"/>
</dbReference>
<reference evidence="5 6" key="1">
    <citation type="submission" date="2018-10" db="EMBL/GenBank/DDBJ databases">
        <title>Draft genome of Mycobacterium hodleri strain B.</title>
        <authorList>
            <person name="Amande T.J."/>
            <person name="Mcgenity T.J."/>
        </authorList>
    </citation>
    <scope>NUCLEOTIDE SEQUENCE [LARGE SCALE GENOMIC DNA]</scope>
    <source>
        <strain evidence="5 6">B</strain>
    </source>
</reference>
<keyword evidence="6" id="KW-1185">Reference proteome</keyword>
<name>A0A544W8T4_9MYCO</name>
<feature type="domain" description="Acyl-CoA thioesterase-like N-terminal HotDog" evidence="4">
    <location>
        <begin position="59"/>
        <end position="135"/>
    </location>
</feature>
<dbReference type="InterPro" id="IPR029069">
    <property type="entry name" value="HotDog_dom_sf"/>
</dbReference>
<evidence type="ECO:0000256" key="2">
    <source>
        <dbReference type="ARBA" id="ARBA00022801"/>
    </source>
</evidence>
<dbReference type="SUPFAM" id="SSF54637">
    <property type="entry name" value="Thioesterase/thiol ester dehydrase-isomerase"/>
    <property type="match status" value="2"/>
</dbReference>
<comment type="similarity">
    <text evidence="1">Belongs to the C/M/P thioester hydrolase family.</text>
</comment>
<dbReference type="Pfam" id="PF02551">
    <property type="entry name" value="Acyl_CoA_thio"/>
    <property type="match status" value="1"/>
</dbReference>
<dbReference type="CDD" id="cd03445">
    <property type="entry name" value="Thioesterase_II_repeat2"/>
    <property type="match status" value="1"/>
</dbReference>
<evidence type="ECO:0000259" key="3">
    <source>
        <dbReference type="Pfam" id="PF02551"/>
    </source>
</evidence>
<dbReference type="GO" id="GO:0047617">
    <property type="term" value="F:fatty acyl-CoA hydrolase activity"/>
    <property type="evidence" value="ECO:0007669"/>
    <property type="project" value="InterPro"/>
</dbReference>
<gene>
    <name evidence="5" type="ORF">D8S82_01220</name>
</gene>
<dbReference type="InterPro" id="IPR003703">
    <property type="entry name" value="Acyl_CoA_thio"/>
</dbReference>
<accession>A0A544W8T4</accession>
<evidence type="ECO:0000256" key="1">
    <source>
        <dbReference type="ARBA" id="ARBA00006538"/>
    </source>
</evidence>
<dbReference type="GO" id="GO:0009062">
    <property type="term" value="P:fatty acid catabolic process"/>
    <property type="evidence" value="ECO:0007669"/>
    <property type="project" value="TreeGrafter"/>
</dbReference>
<dbReference type="CDD" id="cd03444">
    <property type="entry name" value="Thioesterase_II_repeat1"/>
    <property type="match status" value="1"/>
</dbReference>
<keyword evidence="2" id="KW-0378">Hydrolase</keyword>
<dbReference type="InterPro" id="IPR025652">
    <property type="entry name" value="TesB_C"/>
</dbReference>
<dbReference type="Gene3D" id="2.40.160.210">
    <property type="entry name" value="Acyl-CoA thioesterase, double hotdog domain"/>
    <property type="match status" value="1"/>
</dbReference>
<dbReference type="AlphaFoldDB" id="A0A544W8T4"/>
<proteinExistence type="inferred from homology"/>
<organism evidence="5 6">
    <name type="scientific">Mycolicibacterium hodleri</name>
    <dbReference type="NCBI Taxonomy" id="49897"/>
    <lineage>
        <taxon>Bacteria</taxon>
        <taxon>Bacillati</taxon>
        <taxon>Actinomycetota</taxon>
        <taxon>Actinomycetes</taxon>
        <taxon>Mycobacteriales</taxon>
        <taxon>Mycobacteriaceae</taxon>
        <taxon>Mycolicibacterium</taxon>
    </lineage>
</organism>
<dbReference type="InterPro" id="IPR042171">
    <property type="entry name" value="Acyl-CoA_hotdog"/>
</dbReference>
<evidence type="ECO:0000313" key="5">
    <source>
        <dbReference type="EMBL" id="TQR88654.1"/>
    </source>
</evidence>
<evidence type="ECO:0000313" key="6">
    <source>
        <dbReference type="Proteomes" id="UP000315759"/>
    </source>
</evidence>
<dbReference type="PANTHER" id="PTHR11066">
    <property type="entry name" value="ACYL-COA THIOESTERASE"/>
    <property type="match status" value="1"/>
</dbReference>